<proteinExistence type="predicted"/>
<dbReference type="Proteomes" id="UP000238801">
    <property type="component" value="Unassembled WGS sequence"/>
</dbReference>
<dbReference type="RefSeq" id="WP_146132790.1">
    <property type="nucleotide sequence ID" value="NZ_PVTT01000001.1"/>
</dbReference>
<dbReference type="Gene3D" id="3.40.50.300">
    <property type="entry name" value="P-loop containing nucleotide triphosphate hydrolases"/>
    <property type="match status" value="1"/>
</dbReference>
<comment type="caution">
    <text evidence="1">The sequence shown here is derived from an EMBL/GenBank/DDBJ whole genome shotgun (WGS) entry which is preliminary data.</text>
</comment>
<dbReference type="SUPFAM" id="SSF52540">
    <property type="entry name" value="P-loop containing nucleoside triphosphate hydrolases"/>
    <property type="match status" value="1"/>
</dbReference>
<sequence length="426" mass="47079">MMWNSFGFYADLYDTNPITGNDQGERLLVGRAAELRKVKTRISNRSSVTSIEGNNGVGKTSVVLVAAHQLDRETSQSGKDSLLCLPKLFQIASDEDATEFKRKVYASVATLFIDREKELLRRMDLQFALGPLRAWLENPVFRQGGASMASFGGNLGSQPNSASGFDLQGFFNIIDRLLDAAFSDKGAVICVLDNLEILNTSATARDKLEALRDDVFAAKGIRWVVCGARGIVRSVATSPRLQGRIIEPLEIEPLDDDCIADLISARVEEYRAGPQSIPPVGVRSFEYIYSILNSNLRDALKYAGDFSLWLEDEGNYVPNGDELHGLFEAWVADLSDRYESALNVPPRAWQLFDDFCGRGGSISPSAFEEFGFNSSQSMRGAVSRLENGDLVVSEIDETDNRRKTINVTAKGWLIHHRRAGYVDRGG</sequence>
<evidence type="ECO:0008006" key="3">
    <source>
        <dbReference type="Google" id="ProtNLM"/>
    </source>
</evidence>
<dbReference type="InterPro" id="IPR027417">
    <property type="entry name" value="P-loop_NTPase"/>
</dbReference>
<evidence type="ECO:0000313" key="2">
    <source>
        <dbReference type="Proteomes" id="UP000238801"/>
    </source>
</evidence>
<accession>A0A2T0X9X7</accession>
<dbReference type="InterPro" id="IPR036388">
    <property type="entry name" value="WH-like_DNA-bd_sf"/>
</dbReference>
<dbReference type="SUPFAM" id="SSF46785">
    <property type="entry name" value="Winged helix' DNA-binding domain"/>
    <property type="match status" value="1"/>
</dbReference>
<dbReference type="AlphaFoldDB" id="A0A2T0X9X7"/>
<dbReference type="InterPro" id="IPR036390">
    <property type="entry name" value="WH_DNA-bd_sf"/>
</dbReference>
<dbReference type="EMBL" id="PVTT01000001">
    <property type="protein sequence ID" value="PRY95684.1"/>
    <property type="molecule type" value="Genomic_DNA"/>
</dbReference>
<keyword evidence="2" id="KW-1185">Reference proteome</keyword>
<organism evidence="1 2">
    <name type="scientific">Hasllibacter halocynthiae</name>
    <dbReference type="NCBI Taxonomy" id="595589"/>
    <lineage>
        <taxon>Bacteria</taxon>
        <taxon>Pseudomonadati</taxon>
        <taxon>Pseudomonadota</taxon>
        <taxon>Alphaproteobacteria</taxon>
        <taxon>Rhodobacterales</taxon>
        <taxon>Roseobacteraceae</taxon>
        <taxon>Hasllibacter</taxon>
    </lineage>
</organism>
<reference evidence="1 2" key="1">
    <citation type="submission" date="2018-03" db="EMBL/GenBank/DDBJ databases">
        <title>Genomic Encyclopedia of Archaeal and Bacterial Type Strains, Phase II (KMG-II): from individual species to whole genera.</title>
        <authorList>
            <person name="Goeker M."/>
        </authorList>
    </citation>
    <scope>NUCLEOTIDE SEQUENCE [LARGE SCALE GENOMIC DNA]</scope>
    <source>
        <strain evidence="1 2">DSM 29318</strain>
    </source>
</reference>
<dbReference type="OrthoDB" id="2633870at2"/>
<protein>
    <recommendedName>
        <fullName evidence="3">AAA ATPase-like protein</fullName>
    </recommendedName>
</protein>
<dbReference type="Gene3D" id="1.10.10.10">
    <property type="entry name" value="Winged helix-like DNA-binding domain superfamily/Winged helix DNA-binding domain"/>
    <property type="match status" value="1"/>
</dbReference>
<gene>
    <name evidence="1" type="ORF">BCF33_1307</name>
</gene>
<name>A0A2T0X9X7_9RHOB</name>
<evidence type="ECO:0000313" key="1">
    <source>
        <dbReference type="EMBL" id="PRY95684.1"/>
    </source>
</evidence>